<name>A0A388TDW4_TERA1</name>
<evidence type="ECO:0000256" key="1">
    <source>
        <dbReference type="ARBA" id="ARBA00004651"/>
    </source>
</evidence>
<dbReference type="GO" id="GO:0055085">
    <property type="term" value="P:transmembrane transport"/>
    <property type="evidence" value="ECO:0007669"/>
    <property type="project" value="InterPro"/>
</dbReference>
<evidence type="ECO:0000256" key="2">
    <source>
        <dbReference type="ARBA" id="ARBA00008017"/>
    </source>
</evidence>
<reference evidence="11 12" key="1">
    <citation type="journal article" date="2019" name="ISME J.">
        <title>Genome analyses of uncultured TG2/ZB3 bacteria in 'Margulisbacteria' specifically attached to ectosymbiotic spirochetes of protists in the termite gut.</title>
        <authorList>
            <person name="Utami Y.D."/>
            <person name="Kuwahara H."/>
            <person name="Igai K."/>
            <person name="Murakami T."/>
            <person name="Sugaya K."/>
            <person name="Morikawa T."/>
            <person name="Nagura Y."/>
            <person name="Yuki M."/>
            <person name="Deevong P."/>
            <person name="Inoue T."/>
            <person name="Kihara K."/>
            <person name="Lo N."/>
            <person name="Yamada A."/>
            <person name="Ohkuma M."/>
            <person name="Hongoh Y."/>
        </authorList>
    </citation>
    <scope>NUCLEOTIDE SEQUENCE [LARGE SCALE GENOMIC DNA]</scope>
    <source>
        <strain evidence="11">NkOx7-01</strain>
    </source>
</reference>
<accession>A0A388TDW4</accession>
<evidence type="ECO:0000259" key="9">
    <source>
        <dbReference type="Pfam" id="PF21082"/>
    </source>
</evidence>
<organism evidence="11 12">
    <name type="scientific">Termititenax aidoneus</name>
    <dbReference type="NCBI Taxonomy" id="2218524"/>
    <lineage>
        <taxon>Bacteria</taxon>
        <taxon>Bacillati</taxon>
        <taxon>Candidatus Margulisiibacteriota</taxon>
        <taxon>Candidatus Termititenacia</taxon>
        <taxon>Candidatus Termititenacales</taxon>
        <taxon>Candidatus Termititenacaceae</taxon>
        <taxon>Candidatus Termititenax</taxon>
    </lineage>
</organism>
<dbReference type="InterPro" id="IPR049278">
    <property type="entry name" value="MS_channel_C"/>
</dbReference>
<dbReference type="AlphaFoldDB" id="A0A388TDW4"/>
<dbReference type="EMBL" id="BGZN01000065">
    <property type="protein sequence ID" value="GBR74662.1"/>
    <property type="molecule type" value="Genomic_DNA"/>
</dbReference>
<gene>
    <name evidence="11" type="ORF">NO1_1800</name>
</gene>
<dbReference type="InterPro" id="IPR010920">
    <property type="entry name" value="LSM_dom_sf"/>
</dbReference>
<comment type="subcellular location">
    <subcellularLocation>
        <location evidence="1">Cell membrane</location>
        <topology evidence="1">Multi-pass membrane protein</topology>
    </subcellularLocation>
</comment>
<sequence>MKNLFFENIEKNLLVPAYFLAFWLNVQRLLVSETALKFLNVTAKILFAYYGIRFLTNFVTPLVEHGLGKRNTFNQKQTATVIKILLQILIWALTLTILLDNLGIRVSALVTGFGIGGVAIALASQSILGDLFSYFIIFFDRPFELGDYIVVGEFRGTVENIGIKTTRLRSLDGEELVFSNTDLTGSRVRNYKRMNLRRVVFRLNLPYQTPLAKLQEIPRLLETIIREQQQASFDRAHFAELGASTLIFEVVYYVLSNDYNRYMDIQQAINFRIKAEFAQRNIELAYPAQTIFLQKENTHGC</sequence>
<dbReference type="PANTHER" id="PTHR30566:SF25">
    <property type="entry name" value="INNER MEMBRANE PROTEIN"/>
    <property type="match status" value="1"/>
</dbReference>
<evidence type="ECO:0000256" key="5">
    <source>
        <dbReference type="ARBA" id="ARBA00022989"/>
    </source>
</evidence>
<keyword evidence="3" id="KW-1003">Cell membrane</keyword>
<keyword evidence="4 7" id="KW-0812">Transmembrane</keyword>
<dbReference type="InterPro" id="IPR011014">
    <property type="entry name" value="MscS_channel_TM-2"/>
</dbReference>
<dbReference type="GO" id="GO:0005886">
    <property type="term" value="C:plasma membrane"/>
    <property type="evidence" value="ECO:0007669"/>
    <property type="project" value="UniProtKB-SubCell"/>
</dbReference>
<evidence type="ECO:0000256" key="6">
    <source>
        <dbReference type="ARBA" id="ARBA00023136"/>
    </source>
</evidence>
<feature type="transmembrane region" description="Helical" evidence="7">
    <location>
        <begin position="84"/>
        <end position="104"/>
    </location>
</feature>
<feature type="transmembrane region" description="Helical" evidence="7">
    <location>
        <begin position="110"/>
        <end position="139"/>
    </location>
</feature>
<dbReference type="SUPFAM" id="SSF50182">
    <property type="entry name" value="Sm-like ribonucleoproteins"/>
    <property type="match status" value="1"/>
</dbReference>
<dbReference type="Pfam" id="PF21088">
    <property type="entry name" value="MS_channel_1st"/>
    <property type="match status" value="1"/>
</dbReference>
<keyword evidence="5 7" id="KW-1133">Transmembrane helix</keyword>
<dbReference type="Gene3D" id="2.30.30.60">
    <property type="match status" value="1"/>
</dbReference>
<dbReference type="SUPFAM" id="SSF82861">
    <property type="entry name" value="Mechanosensitive channel protein MscS (YggB), transmembrane region"/>
    <property type="match status" value="1"/>
</dbReference>
<dbReference type="Gene3D" id="1.10.287.1260">
    <property type="match status" value="1"/>
</dbReference>
<dbReference type="Pfam" id="PF21082">
    <property type="entry name" value="MS_channel_3rd"/>
    <property type="match status" value="1"/>
</dbReference>
<keyword evidence="6 7" id="KW-0472">Membrane</keyword>
<feature type="domain" description="Mechanosensitive ion channel MscS C-terminal" evidence="9">
    <location>
        <begin position="199"/>
        <end position="284"/>
    </location>
</feature>
<dbReference type="Proteomes" id="UP000269352">
    <property type="component" value="Unassembled WGS sequence"/>
</dbReference>
<dbReference type="Pfam" id="PF00924">
    <property type="entry name" value="MS_channel_2nd"/>
    <property type="match status" value="1"/>
</dbReference>
<evidence type="ECO:0000256" key="7">
    <source>
        <dbReference type="SAM" id="Phobius"/>
    </source>
</evidence>
<dbReference type="InterPro" id="IPR006685">
    <property type="entry name" value="MscS_channel_2nd"/>
</dbReference>
<feature type="domain" description="Mechanosensitive ion channel transmembrane helices 2/3" evidence="10">
    <location>
        <begin position="87"/>
        <end position="125"/>
    </location>
</feature>
<evidence type="ECO:0000313" key="11">
    <source>
        <dbReference type="EMBL" id="GBR74662.1"/>
    </source>
</evidence>
<protein>
    <submittedName>
        <fullName evidence="11">Mechanosensitive ion channel</fullName>
    </submittedName>
</protein>
<feature type="domain" description="Mechanosensitive ion channel MscS" evidence="8">
    <location>
        <begin position="127"/>
        <end position="193"/>
    </location>
</feature>
<keyword evidence="12" id="KW-1185">Reference proteome</keyword>
<evidence type="ECO:0000256" key="4">
    <source>
        <dbReference type="ARBA" id="ARBA00022692"/>
    </source>
</evidence>
<proteinExistence type="inferred from homology"/>
<dbReference type="InterPro" id="IPR049142">
    <property type="entry name" value="MS_channel_1st"/>
</dbReference>
<dbReference type="InterPro" id="IPR011066">
    <property type="entry name" value="MscS_channel_C_sf"/>
</dbReference>
<comment type="caution">
    <text evidence="11">The sequence shown here is derived from an EMBL/GenBank/DDBJ whole genome shotgun (WGS) entry which is preliminary data.</text>
</comment>
<dbReference type="InterPro" id="IPR023408">
    <property type="entry name" value="MscS_beta-dom_sf"/>
</dbReference>
<feature type="transmembrane region" description="Helical" evidence="7">
    <location>
        <begin position="12"/>
        <end position="31"/>
    </location>
</feature>
<evidence type="ECO:0000256" key="3">
    <source>
        <dbReference type="ARBA" id="ARBA00022475"/>
    </source>
</evidence>
<evidence type="ECO:0000259" key="8">
    <source>
        <dbReference type="Pfam" id="PF00924"/>
    </source>
</evidence>
<dbReference type="SUPFAM" id="SSF82689">
    <property type="entry name" value="Mechanosensitive channel protein MscS (YggB), C-terminal domain"/>
    <property type="match status" value="1"/>
</dbReference>
<comment type="similarity">
    <text evidence="2">Belongs to the MscS (TC 1.A.23) family.</text>
</comment>
<evidence type="ECO:0000259" key="10">
    <source>
        <dbReference type="Pfam" id="PF21088"/>
    </source>
</evidence>
<evidence type="ECO:0000313" key="12">
    <source>
        <dbReference type="Proteomes" id="UP000269352"/>
    </source>
</evidence>
<dbReference type="PANTHER" id="PTHR30566">
    <property type="entry name" value="YNAI-RELATED MECHANOSENSITIVE ION CHANNEL"/>
    <property type="match status" value="1"/>
</dbReference>
<dbReference type="Gene3D" id="3.30.70.100">
    <property type="match status" value="1"/>
</dbReference>
<feature type="transmembrane region" description="Helical" evidence="7">
    <location>
        <begin position="43"/>
        <end position="63"/>
    </location>
</feature>